<dbReference type="Proteomes" id="UP000182025">
    <property type="component" value="Unassembled WGS sequence"/>
</dbReference>
<name>A0A1I5XA74_9GAMM</name>
<dbReference type="EMBL" id="FOXK01000010">
    <property type="protein sequence ID" value="SFQ28547.1"/>
    <property type="molecule type" value="Genomic_DNA"/>
</dbReference>
<keyword evidence="2" id="KW-1185">Reference proteome</keyword>
<protein>
    <submittedName>
        <fullName evidence="1">Uncharacterized protein</fullName>
    </submittedName>
</protein>
<organism evidence="1 2">
    <name type="scientific">Ectopseudomonas toyotomiensis</name>
    <dbReference type="NCBI Taxonomy" id="554344"/>
    <lineage>
        <taxon>Bacteria</taxon>
        <taxon>Pseudomonadati</taxon>
        <taxon>Pseudomonadota</taxon>
        <taxon>Gammaproteobacteria</taxon>
        <taxon>Pseudomonadales</taxon>
        <taxon>Pseudomonadaceae</taxon>
        <taxon>Ectopseudomonas</taxon>
    </lineage>
</organism>
<sequence>MPEQQNDQPTGKGYVGFEYLALGPELTETLGARPLTARELVQWLCRCQEQATDLHQLQLIADHATGVMHTLFLCWLISAAESERMVAELNAVYAVRQRALSGAAVH</sequence>
<proteinExistence type="predicted"/>
<reference evidence="2" key="1">
    <citation type="submission" date="2016-10" db="EMBL/GenBank/DDBJ databases">
        <authorList>
            <person name="Varghese N."/>
            <person name="Submissions S."/>
        </authorList>
    </citation>
    <scope>NUCLEOTIDE SEQUENCE [LARGE SCALE GENOMIC DNA]</scope>
    <source>
        <strain evidence="2">JCM 15604</strain>
    </source>
</reference>
<dbReference type="AlphaFoldDB" id="A0A1I5XA74"/>
<evidence type="ECO:0000313" key="2">
    <source>
        <dbReference type="Proteomes" id="UP000182025"/>
    </source>
</evidence>
<gene>
    <name evidence="1" type="ORF">SAMN05216177_11086</name>
</gene>
<accession>A0A1I5XA74</accession>
<dbReference type="RefSeq" id="WP_074917813.1">
    <property type="nucleotide sequence ID" value="NZ_FOXK01000010.1"/>
</dbReference>
<evidence type="ECO:0000313" key="1">
    <source>
        <dbReference type="EMBL" id="SFQ28547.1"/>
    </source>
</evidence>